<dbReference type="GeneID" id="74946338"/>
<dbReference type="OrthoDB" id="11453at2157"/>
<proteinExistence type="predicted"/>
<evidence type="ECO:0000313" key="1">
    <source>
        <dbReference type="EMBL" id="AIC15307.1"/>
    </source>
</evidence>
<gene>
    <name evidence="1" type="ORF">NVIE_010790</name>
</gene>
<keyword evidence="2" id="KW-1185">Reference proteome</keyword>
<dbReference type="Proteomes" id="UP000027093">
    <property type="component" value="Chromosome"/>
</dbReference>
<dbReference type="HOGENOM" id="CLU_1493024_0_0_2"/>
<sequence>MDPERQSAAEQLISQEVDAVAASPARVKGNGCAACHVLFTLVDRMGLSETDAADLLAQVLTDRPALNDRFIEMVENIHMKQRMAGVAFSIKTREAKDRYIDSQFKNALDELLADAANFGAELAMRKLVMAHISLQIAQNLGIDYHAATEELYYYMRKRDEETHDQLMQLARSIIERGAKK</sequence>
<dbReference type="KEGG" id="nvn:NVIE_010790"/>
<dbReference type="AlphaFoldDB" id="A0A060HQ45"/>
<dbReference type="RefSeq" id="WP_075054343.1">
    <property type="nucleotide sequence ID" value="NZ_CP007536.1"/>
</dbReference>
<dbReference type="STRING" id="926571.NVIE_010790"/>
<dbReference type="EMBL" id="CP007536">
    <property type="protein sequence ID" value="AIC15307.1"/>
    <property type="molecule type" value="Genomic_DNA"/>
</dbReference>
<protein>
    <submittedName>
        <fullName evidence="1">Uncharacterized protein</fullName>
    </submittedName>
</protein>
<name>A0A060HQ45_9ARCH</name>
<evidence type="ECO:0000313" key="2">
    <source>
        <dbReference type="Proteomes" id="UP000027093"/>
    </source>
</evidence>
<organism evidence="1 2">
    <name type="scientific">Nitrososphaera viennensis EN76</name>
    <dbReference type="NCBI Taxonomy" id="926571"/>
    <lineage>
        <taxon>Archaea</taxon>
        <taxon>Nitrososphaerota</taxon>
        <taxon>Nitrososphaeria</taxon>
        <taxon>Nitrososphaerales</taxon>
        <taxon>Nitrososphaeraceae</taxon>
        <taxon>Nitrososphaera</taxon>
    </lineage>
</organism>
<reference evidence="1 2" key="1">
    <citation type="journal article" date="2014" name="Int. J. Syst. Evol. Microbiol.">
        <title>Nitrososphaera viennensis gen. nov., sp. nov., an aerobic and mesophilic, ammonia-oxidizing archaeon from soil and a member of the archaeal phylum Thaumarchaeota.</title>
        <authorList>
            <person name="Stieglmeier M."/>
            <person name="Klingl A."/>
            <person name="Alves R.J."/>
            <person name="Rittmann S.K."/>
            <person name="Melcher M."/>
            <person name="Leisch N."/>
            <person name="Schleper C."/>
        </authorList>
    </citation>
    <scope>NUCLEOTIDE SEQUENCE [LARGE SCALE GENOMIC DNA]</scope>
    <source>
        <strain evidence="1">EN76</strain>
    </source>
</reference>
<accession>A0A060HQ45</accession>